<dbReference type="OMA" id="DEFELWG"/>
<sequence length="796" mass="92450">MASNNDSLVLDIGSRSQTNLLSNKLPTILEDSFLLEQLEKLALKVNLSDAAFSNTKDTIATTKTNTQTGCKDKYNDYISKLDDSIKGYEQVLKQTQVVNDQLSVSIRQFNDISKDSEKFIEFTNSLFQDYTQTSQLTEMIPKYLQYFEPLDTIMRRLNYASSSNIVRRDSFKNLLSNVEASLIFLEEHKDFKEGDSYRIRFKQCLIRSSELIAHYLNNNLLKNVSTEITDRLKTVNINDPLSIGTRDALVYNKFASISEIFYQQLVEITKNIKNTKLKRYHDELSSILNDCLNNYFSIRQNLMEPIITARLEEIENSEKDNDIVTFIQNSRLYFQQVCLDEYRLFIKFFPIKICRQSFDNRILRFCSPLYYKCDNKILRETDISLLCNSVTLFSHYFEFEENSDEYLKQFNEVKFDQVFGPILQKLQQRLILRVQQYIDNNIANYKPTIDSFMISNRKNQLSGSKDFDFENDSIIKSFLENSNADNYLNFLQSNNVENVTLESTENDNLLESEETQKQNKDEKLKFITSYYPPLVKASLLLSKIYSMMNSIVFDDLAHHIVHYCIISLKNAYTIVQNSSNIAGSNSLDMDLAYMKNLLLLRTQVEHFNIEYIVPETYLDFSAIESFFTYLRKGAKSSNSGTSVLKLARELVPKVVNNMVDARHELIQELRNIIKNFTEVATEDIVGNCFEILEAENSKNLVTKNIKVRTNVEEKLPRIRSQILNFIRDQEIVGHLIVAIQEVIVQSYENFYENVTEKVEANLIDKTQISELMYPDVFADLTENVCNKLLSKSIDCV</sequence>
<comment type="similarity">
    <text evidence="2">Belongs to the COG3 family.</text>
</comment>
<dbReference type="InterPro" id="IPR007265">
    <property type="entry name" value="COG_su3"/>
</dbReference>
<dbReference type="Pfam" id="PF04136">
    <property type="entry name" value="COG3_N"/>
    <property type="match status" value="1"/>
</dbReference>
<evidence type="ECO:0000256" key="8">
    <source>
        <dbReference type="ARBA" id="ARBA00031339"/>
    </source>
</evidence>
<dbReference type="PANTHER" id="PTHR13302:SF8">
    <property type="entry name" value="CONSERVED OLIGOMERIC GOLGI COMPLEX SUBUNIT 3"/>
    <property type="match status" value="1"/>
</dbReference>
<evidence type="ECO:0000259" key="9">
    <source>
        <dbReference type="Pfam" id="PF04136"/>
    </source>
</evidence>
<feature type="domain" description="Conserved oligomeric Golgi complex subunit 3 N-terminal" evidence="9">
    <location>
        <begin position="77"/>
        <end position="220"/>
    </location>
</feature>
<dbReference type="GO" id="GO:0007030">
    <property type="term" value="P:Golgi organization"/>
    <property type="evidence" value="ECO:0007669"/>
    <property type="project" value="TreeGrafter"/>
</dbReference>
<feature type="domain" description="Conserved oligomeric Golgi complex subunit 3 C-terminal" evidence="10">
    <location>
        <begin position="247"/>
        <end position="623"/>
    </location>
</feature>
<evidence type="ECO:0000256" key="4">
    <source>
        <dbReference type="ARBA" id="ARBA00022448"/>
    </source>
</evidence>
<dbReference type="GO" id="GO:0140312">
    <property type="term" value="F:cargo adaptor activity"/>
    <property type="evidence" value="ECO:0007669"/>
    <property type="project" value="EnsemblFungi"/>
</dbReference>
<evidence type="ECO:0000313" key="12">
    <source>
        <dbReference type="Proteomes" id="UP000005666"/>
    </source>
</evidence>
<keyword evidence="12" id="KW-1185">Reference proteome</keyword>
<evidence type="ECO:0000256" key="2">
    <source>
        <dbReference type="ARBA" id="ARBA00009936"/>
    </source>
</evidence>
<dbReference type="RefSeq" id="XP_003683721.1">
    <property type="nucleotide sequence ID" value="XM_003683673.1"/>
</dbReference>
<dbReference type="Pfam" id="PF20671">
    <property type="entry name" value="COG3_C"/>
    <property type="match status" value="1"/>
</dbReference>
<dbReference type="InterPro" id="IPR048320">
    <property type="entry name" value="COG3_N"/>
</dbReference>
<dbReference type="AlphaFoldDB" id="G8BN09"/>
<evidence type="ECO:0000256" key="7">
    <source>
        <dbReference type="ARBA" id="ARBA00023136"/>
    </source>
</evidence>
<comment type="subcellular location">
    <subcellularLocation>
        <location evidence="1">Golgi apparatus membrane</location>
        <topology evidence="1">Peripheral membrane protein</topology>
    </subcellularLocation>
</comment>
<dbReference type="OrthoDB" id="296793at2759"/>
<evidence type="ECO:0000259" key="10">
    <source>
        <dbReference type="Pfam" id="PF20671"/>
    </source>
</evidence>
<dbReference type="Proteomes" id="UP000005666">
    <property type="component" value="Chromosome 1"/>
</dbReference>
<dbReference type="STRING" id="1071381.G8BN09"/>
<reference evidence="11 12" key="1">
    <citation type="journal article" date="2011" name="Proc. Natl. Acad. Sci. U.S.A.">
        <title>Evolutionary erosion of yeast sex chromosomes by mating-type switching accidents.</title>
        <authorList>
            <person name="Gordon J.L."/>
            <person name="Armisen D."/>
            <person name="Proux-Wera E."/>
            <person name="Oheigeartaigh S.S."/>
            <person name="Byrne K.P."/>
            <person name="Wolfe K.H."/>
        </authorList>
    </citation>
    <scope>NUCLEOTIDE SEQUENCE [LARGE SCALE GENOMIC DNA]</scope>
    <source>
        <strain evidence="12">ATCC 24235 / CBS 4417 / NBRC 1672 / NRRL Y-8282 / UCD 70-5</strain>
    </source>
</reference>
<evidence type="ECO:0000313" key="11">
    <source>
        <dbReference type="EMBL" id="CCE61287.1"/>
    </source>
</evidence>
<proteinExistence type="inferred from homology"/>
<evidence type="ECO:0000256" key="1">
    <source>
        <dbReference type="ARBA" id="ARBA00004395"/>
    </source>
</evidence>
<keyword evidence="4" id="KW-0813">Transport</keyword>
<dbReference type="GO" id="GO:0000425">
    <property type="term" value="P:pexophagy"/>
    <property type="evidence" value="ECO:0007669"/>
    <property type="project" value="EnsemblFungi"/>
</dbReference>
<evidence type="ECO:0000256" key="3">
    <source>
        <dbReference type="ARBA" id="ARBA00020976"/>
    </source>
</evidence>
<evidence type="ECO:0000256" key="5">
    <source>
        <dbReference type="ARBA" id="ARBA00022927"/>
    </source>
</evidence>
<dbReference type="HOGENOM" id="CLU_011639_2_0_1"/>
<keyword evidence="6" id="KW-0333">Golgi apparatus</keyword>
<accession>G8BN09</accession>
<dbReference type="GeneID" id="11532239"/>
<protein>
    <recommendedName>
        <fullName evidence="3">Conserved oligomeric Golgi complex subunit 3</fullName>
    </recommendedName>
    <alternativeName>
        <fullName evidence="8">Component of oligomeric Golgi complex 3</fullName>
    </alternativeName>
</protein>
<dbReference type="GO" id="GO:0000301">
    <property type="term" value="P:retrograde transport, vesicle recycling within Golgi"/>
    <property type="evidence" value="ECO:0007669"/>
    <property type="project" value="EnsemblFungi"/>
</dbReference>
<keyword evidence="7" id="KW-0472">Membrane</keyword>
<organism evidence="11 12">
    <name type="scientific">Tetrapisispora phaffii (strain ATCC 24235 / CBS 4417 / NBRC 1672 / NRRL Y-8282 / UCD 70-5)</name>
    <name type="common">Yeast</name>
    <name type="synonym">Fabospora phaffii</name>
    <dbReference type="NCBI Taxonomy" id="1071381"/>
    <lineage>
        <taxon>Eukaryota</taxon>
        <taxon>Fungi</taxon>
        <taxon>Dikarya</taxon>
        <taxon>Ascomycota</taxon>
        <taxon>Saccharomycotina</taxon>
        <taxon>Saccharomycetes</taxon>
        <taxon>Saccharomycetales</taxon>
        <taxon>Saccharomycetaceae</taxon>
        <taxon>Tetrapisispora</taxon>
    </lineage>
</organism>
<dbReference type="eggNOG" id="KOG2604">
    <property type="taxonomic scope" value="Eukaryota"/>
</dbReference>
<dbReference type="GO" id="GO:0032258">
    <property type="term" value="P:cytoplasm to vacuole targeting by the Cvt pathway"/>
    <property type="evidence" value="ECO:0007669"/>
    <property type="project" value="EnsemblFungi"/>
</dbReference>
<gene>
    <name evidence="11" type="primary">TPHA0A02050</name>
    <name evidence="11" type="ordered locus">TPHA_0A02050</name>
</gene>
<name>G8BN09_TETPH</name>
<dbReference type="GO" id="GO:0006888">
    <property type="term" value="P:endoplasmic reticulum to Golgi vesicle-mediated transport"/>
    <property type="evidence" value="ECO:0007669"/>
    <property type="project" value="EnsemblFungi"/>
</dbReference>
<keyword evidence="5" id="KW-0653">Protein transport</keyword>
<dbReference type="InterPro" id="IPR048685">
    <property type="entry name" value="COG3_C"/>
</dbReference>
<dbReference type="GO" id="GO:0017119">
    <property type="term" value="C:Golgi transport complex"/>
    <property type="evidence" value="ECO:0007669"/>
    <property type="project" value="EnsemblFungi"/>
</dbReference>
<dbReference type="GO" id="GO:0005801">
    <property type="term" value="C:cis-Golgi network"/>
    <property type="evidence" value="ECO:0007669"/>
    <property type="project" value="InterPro"/>
</dbReference>
<dbReference type="PANTHER" id="PTHR13302">
    <property type="entry name" value="CONSERVED OLIGOMERIC GOLGI COMPLEX COMPONENT 3"/>
    <property type="match status" value="1"/>
</dbReference>
<dbReference type="KEGG" id="tpf:TPHA_0A02050"/>
<dbReference type="EMBL" id="HE612856">
    <property type="protein sequence ID" value="CCE61287.1"/>
    <property type="molecule type" value="Genomic_DNA"/>
</dbReference>
<evidence type="ECO:0000256" key="6">
    <source>
        <dbReference type="ARBA" id="ARBA00023034"/>
    </source>
</evidence>
<dbReference type="GO" id="GO:0000139">
    <property type="term" value="C:Golgi membrane"/>
    <property type="evidence" value="ECO:0007669"/>
    <property type="project" value="UniProtKB-SubCell"/>
</dbReference>